<dbReference type="Gramene" id="TuG1812G0100003612.01.T01">
    <property type="protein sequence ID" value="TuG1812G0100003612.01.T01.cds381789"/>
    <property type="gene ID" value="TuG1812G0100003612.01"/>
</dbReference>
<reference evidence="2" key="3">
    <citation type="submission" date="2022-06" db="UniProtKB">
        <authorList>
            <consortium name="EnsemblPlants"/>
        </authorList>
    </citation>
    <scope>IDENTIFICATION</scope>
</reference>
<proteinExistence type="predicted"/>
<reference evidence="3" key="1">
    <citation type="journal article" date="2013" name="Nature">
        <title>Draft genome of the wheat A-genome progenitor Triticum urartu.</title>
        <authorList>
            <person name="Ling H.Q."/>
            <person name="Zhao S."/>
            <person name="Liu D."/>
            <person name="Wang J."/>
            <person name="Sun H."/>
            <person name="Zhang C."/>
            <person name="Fan H."/>
            <person name="Li D."/>
            <person name="Dong L."/>
            <person name="Tao Y."/>
            <person name="Gao C."/>
            <person name="Wu H."/>
            <person name="Li Y."/>
            <person name="Cui Y."/>
            <person name="Guo X."/>
            <person name="Zheng S."/>
            <person name="Wang B."/>
            <person name="Yu K."/>
            <person name="Liang Q."/>
            <person name="Yang W."/>
            <person name="Lou X."/>
            <person name="Chen J."/>
            <person name="Feng M."/>
            <person name="Jian J."/>
            <person name="Zhang X."/>
            <person name="Luo G."/>
            <person name="Jiang Y."/>
            <person name="Liu J."/>
            <person name="Wang Z."/>
            <person name="Sha Y."/>
            <person name="Zhang B."/>
            <person name="Wu H."/>
            <person name="Tang D."/>
            <person name="Shen Q."/>
            <person name="Xue P."/>
            <person name="Zou S."/>
            <person name="Wang X."/>
            <person name="Liu X."/>
            <person name="Wang F."/>
            <person name="Yang Y."/>
            <person name="An X."/>
            <person name="Dong Z."/>
            <person name="Zhang K."/>
            <person name="Zhang X."/>
            <person name="Luo M.C."/>
            <person name="Dvorak J."/>
            <person name="Tong Y."/>
            <person name="Wang J."/>
            <person name="Yang H."/>
            <person name="Li Z."/>
            <person name="Wang D."/>
            <person name="Zhang A."/>
            <person name="Wang J."/>
        </authorList>
    </citation>
    <scope>NUCLEOTIDE SEQUENCE</scope>
    <source>
        <strain evidence="3">cv. G1812</strain>
    </source>
</reference>
<keyword evidence="3" id="KW-1185">Reference proteome</keyword>
<dbReference type="AlphaFoldDB" id="A0A8R7K4I0"/>
<dbReference type="EnsemblPlants" id="TuG1812G0100003612.01.T01">
    <property type="protein sequence ID" value="TuG1812G0100003612.01.T01.cds381789"/>
    <property type="gene ID" value="TuG1812G0100003612.01"/>
</dbReference>
<protein>
    <recommendedName>
        <fullName evidence="1">Retrovirus-related Pol polyprotein from transposon TNT 1-94-like beta-barrel domain-containing protein</fullName>
    </recommendedName>
</protein>
<evidence type="ECO:0000313" key="2">
    <source>
        <dbReference type="EnsemblPlants" id="TuG1812G0100003612.01.T01.cds381789"/>
    </source>
</evidence>
<accession>A0A8R7K4I0</accession>
<feature type="domain" description="Retrovirus-related Pol polyprotein from transposon TNT 1-94-like beta-barrel" evidence="1">
    <location>
        <begin position="21"/>
        <end position="99"/>
    </location>
</feature>
<evidence type="ECO:0000259" key="1">
    <source>
        <dbReference type="Pfam" id="PF22936"/>
    </source>
</evidence>
<organism evidence="2 3">
    <name type="scientific">Triticum urartu</name>
    <name type="common">Red wild einkorn</name>
    <name type="synonym">Crithodium urartu</name>
    <dbReference type="NCBI Taxonomy" id="4572"/>
    <lineage>
        <taxon>Eukaryota</taxon>
        <taxon>Viridiplantae</taxon>
        <taxon>Streptophyta</taxon>
        <taxon>Embryophyta</taxon>
        <taxon>Tracheophyta</taxon>
        <taxon>Spermatophyta</taxon>
        <taxon>Magnoliopsida</taxon>
        <taxon>Liliopsida</taxon>
        <taxon>Poales</taxon>
        <taxon>Poaceae</taxon>
        <taxon>BOP clade</taxon>
        <taxon>Pooideae</taxon>
        <taxon>Triticodae</taxon>
        <taxon>Triticeae</taxon>
        <taxon>Triticinae</taxon>
        <taxon>Triticum</taxon>
    </lineage>
</organism>
<dbReference type="Proteomes" id="UP000015106">
    <property type="component" value="Chromosome 1"/>
</dbReference>
<reference evidence="2" key="2">
    <citation type="submission" date="2018-03" db="EMBL/GenBank/DDBJ databases">
        <title>The Triticum urartu genome reveals the dynamic nature of wheat genome evolution.</title>
        <authorList>
            <person name="Ling H."/>
            <person name="Ma B."/>
            <person name="Shi X."/>
            <person name="Liu H."/>
            <person name="Dong L."/>
            <person name="Sun H."/>
            <person name="Cao Y."/>
            <person name="Gao Q."/>
            <person name="Zheng S."/>
            <person name="Li Y."/>
            <person name="Yu Y."/>
            <person name="Du H."/>
            <person name="Qi M."/>
            <person name="Li Y."/>
            <person name="Yu H."/>
            <person name="Cui Y."/>
            <person name="Wang N."/>
            <person name="Chen C."/>
            <person name="Wu H."/>
            <person name="Zhao Y."/>
            <person name="Zhang J."/>
            <person name="Li Y."/>
            <person name="Zhou W."/>
            <person name="Zhang B."/>
            <person name="Hu W."/>
            <person name="Eijk M."/>
            <person name="Tang J."/>
            <person name="Witsenboer H."/>
            <person name="Zhao S."/>
            <person name="Li Z."/>
            <person name="Zhang A."/>
            <person name="Wang D."/>
            <person name="Liang C."/>
        </authorList>
    </citation>
    <scope>NUCLEOTIDE SEQUENCE [LARGE SCALE GENOMIC DNA]</scope>
    <source>
        <strain evidence="2">cv. G1812</strain>
    </source>
</reference>
<dbReference type="Pfam" id="PF22936">
    <property type="entry name" value="Pol_BBD"/>
    <property type="match status" value="1"/>
</dbReference>
<dbReference type="InterPro" id="IPR054722">
    <property type="entry name" value="PolX-like_BBD"/>
</dbReference>
<evidence type="ECO:0000313" key="3">
    <source>
        <dbReference type="Proteomes" id="UP000015106"/>
    </source>
</evidence>
<name>A0A8R7K4I0_TRIUA</name>
<sequence>MLQAAYSANGFSNNGSAPNEWYLDSGASSHFTGNPGNLDLSNPSLKPRFTSIVVGNGTHLPIQATGSATLPPHNFHLRDVLFSPHAVTSLISVRQFTKDNSCSIEFFPLGFVVKDLRTRRVIMISASSGDLYPFFGNNKPWSTALSATTSTADVWHRRLGHPSP</sequence>